<organism evidence="16 17">
    <name type="scientific">Streptomyces ochraceiscleroticus</name>
    <dbReference type="NCBI Taxonomy" id="47761"/>
    <lineage>
        <taxon>Bacteria</taxon>
        <taxon>Bacillati</taxon>
        <taxon>Actinomycetota</taxon>
        <taxon>Actinomycetes</taxon>
        <taxon>Kitasatosporales</taxon>
        <taxon>Streptomycetaceae</taxon>
        <taxon>Streptomyces</taxon>
    </lineage>
</organism>
<dbReference type="Proteomes" id="UP001596139">
    <property type="component" value="Unassembled WGS sequence"/>
</dbReference>
<keyword evidence="17" id="KW-1185">Reference proteome</keyword>
<dbReference type="InterPro" id="IPR015424">
    <property type="entry name" value="PyrdxlP-dep_Trfase"/>
</dbReference>
<accession>A0ABW1MKX6</accession>
<dbReference type="InterPro" id="IPR015421">
    <property type="entry name" value="PyrdxlP-dep_Trfase_major"/>
</dbReference>
<comment type="caution">
    <text evidence="16">The sequence shown here is derived from an EMBL/GenBank/DDBJ whole genome shotgun (WGS) entry which is preliminary data.</text>
</comment>
<dbReference type="EMBL" id="JBHSPX010000004">
    <property type="protein sequence ID" value="MFC6064414.1"/>
    <property type="molecule type" value="Genomic_DNA"/>
</dbReference>
<dbReference type="Gene3D" id="3.90.1150.10">
    <property type="entry name" value="Aspartate Aminotransferase, domain 1"/>
    <property type="match status" value="1"/>
</dbReference>
<feature type="compositionally biased region" description="Polar residues" evidence="15">
    <location>
        <begin position="26"/>
        <end position="37"/>
    </location>
</feature>
<dbReference type="PANTHER" id="PTHR43552:SF1">
    <property type="entry name" value="DIAMINOBUTYRATE--2-OXOGLUTARATE AMINOTRANSFERASE"/>
    <property type="match status" value="1"/>
</dbReference>
<evidence type="ECO:0000256" key="12">
    <source>
        <dbReference type="ARBA" id="ARBA00031476"/>
    </source>
</evidence>
<sequence length="460" mass="49243">MTTVDAAGRPIEQDLSLPGPKGQALLASQENNESSARTYPRKLPVAIAEASGSRITDMDGRVYIDFLSGAGVLALGHNHPELTAAVRNQLTRLTHGLDFPTPAREEFKRRQLGMLPADLRDDMKIHFCGPTGGDGVEAAIKLCKKATGRGGVIAFQGSYHGSTQGAMSLTSENHPKEGLHNLLPGVHFAPFSYCHRCPLSLAPDSCETRCAQLLVNTLRDTHGGVPKPAGIVMELVQGEGGVIPARAEFVRAIAAEAKALDIPLIIDEVQTGCGRTGTWFAFEQYGIEPDVIVASKGLSGLGLPVSVIMYRQKLDTWGPGAHIGTFRGNNLAFASGVVFLDVLERENLLANVQTMGARLVTELRAMQEASALIGDVRGLGLMIGIEMRGHGGFSSSEVALRLQRAVLRRGLILETGGREDCVVRMLPPLNLPRRTADAALAIVADGLRSVEEELDGERER</sequence>
<evidence type="ECO:0000256" key="3">
    <source>
        <dbReference type="ARBA" id="ARBA00004946"/>
    </source>
</evidence>
<keyword evidence="9 14" id="KW-0663">Pyridoxal phosphate</keyword>
<evidence type="ECO:0000256" key="5">
    <source>
        <dbReference type="ARBA" id="ARBA00013155"/>
    </source>
</evidence>
<evidence type="ECO:0000256" key="6">
    <source>
        <dbReference type="ARBA" id="ARBA00014798"/>
    </source>
</evidence>
<evidence type="ECO:0000313" key="17">
    <source>
        <dbReference type="Proteomes" id="UP001596139"/>
    </source>
</evidence>
<evidence type="ECO:0000256" key="8">
    <source>
        <dbReference type="ARBA" id="ARBA00022679"/>
    </source>
</evidence>
<dbReference type="PROSITE" id="PS00600">
    <property type="entry name" value="AA_TRANSFER_CLASS_3"/>
    <property type="match status" value="1"/>
</dbReference>
<dbReference type="EC" id="2.6.1.76" evidence="5"/>
<evidence type="ECO:0000256" key="9">
    <source>
        <dbReference type="ARBA" id="ARBA00022898"/>
    </source>
</evidence>
<reference evidence="17" key="1">
    <citation type="journal article" date="2019" name="Int. J. Syst. Evol. Microbiol.">
        <title>The Global Catalogue of Microorganisms (GCM) 10K type strain sequencing project: providing services to taxonomists for standard genome sequencing and annotation.</title>
        <authorList>
            <consortium name="The Broad Institute Genomics Platform"/>
            <consortium name="The Broad Institute Genome Sequencing Center for Infectious Disease"/>
            <person name="Wu L."/>
            <person name="Ma J."/>
        </authorList>
    </citation>
    <scope>NUCLEOTIDE SEQUENCE [LARGE SCALE GENOMIC DNA]</scope>
    <source>
        <strain evidence="17">CGMCC 1.15180</strain>
    </source>
</reference>
<dbReference type="CDD" id="cd00610">
    <property type="entry name" value="OAT_like"/>
    <property type="match status" value="1"/>
</dbReference>
<dbReference type="GO" id="GO:0008483">
    <property type="term" value="F:transaminase activity"/>
    <property type="evidence" value="ECO:0007669"/>
    <property type="project" value="UniProtKB-KW"/>
</dbReference>
<feature type="region of interest" description="Disordered" evidence="15">
    <location>
        <begin position="1"/>
        <end position="38"/>
    </location>
</feature>
<dbReference type="InterPro" id="IPR005814">
    <property type="entry name" value="Aminotrans_3"/>
</dbReference>
<keyword evidence="7 16" id="KW-0032">Aminotransferase</keyword>
<name>A0ABW1MKX6_9ACTN</name>
<dbReference type="PIRSF" id="PIRSF000521">
    <property type="entry name" value="Transaminase_4ab_Lys_Orn"/>
    <property type="match status" value="1"/>
</dbReference>
<comment type="cofactor">
    <cofactor evidence="1">
        <name>pyridoxal 5'-phosphate</name>
        <dbReference type="ChEBI" id="CHEBI:597326"/>
    </cofactor>
</comment>
<evidence type="ECO:0000256" key="2">
    <source>
        <dbReference type="ARBA" id="ARBA00002189"/>
    </source>
</evidence>
<dbReference type="InterPro" id="IPR049704">
    <property type="entry name" value="Aminotrans_3_PPA_site"/>
</dbReference>
<dbReference type="RefSeq" id="WP_031063719.1">
    <property type="nucleotide sequence ID" value="NZ_JBHSPX010000004.1"/>
</dbReference>
<dbReference type="InterPro" id="IPR015422">
    <property type="entry name" value="PyrdxlP-dep_Trfase_small"/>
</dbReference>
<evidence type="ECO:0000256" key="10">
    <source>
        <dbReference type="ARBA" id="ARBA00029744"/>
    </source>
</evidence>
<comment type="pathway">
    <text evidence="3">Amine and polyamine biosynthesis; ectoine biosynthesis; L-ectoine from L-aspartate 4-semialdehyde: step 1/3.</text>
</comment>
<comment type="similarity">
    <text evidence="4 14">Belongs to the class-III pyridoxal-phosphate-dependent aminotransferase family.</text>
</comment>
<proteinExistence type="inferred from homology"/>
<evidence type="ECO:0000313" key="16">
    <source>
        <dbReference type="EMBL" id="MFC6064414.1"/>
    </source>
</evidence>
<dbReference type="InterPro" id="IPR004637">
    <property type="entry name" value="Dat"/>
</dbReference>
<evidence type="ECO:0000256" key="11">
    <source>
        <dbReference type="ARBA" id="ARBA00030665"/>
    </source>
</evidence>
<evidence type="ECO:0000256" key="7">
    <source>
        <dbReference type="ARBA" id="ARBA00022576"/>
    </source>
</evidence>
<dbReference type="Gene3D" id="3.40.640.10">
    <property type="entry name" value="Type I PLP-dependent aspartate aminotransferase-like (Major domain)"/>
    <property type="match status" value="1"/>
</dbReference>
<evidence type="ECO:0000256" key="13">
    <source>
        <dbReference type="ARBA" id="ARBA00049111"/>
    </source>
</evidence>
<dbReference type="PANTHER" id="PTHR43552">
    <property type="entry name" value="DIAMINOBUTYRATE--2-OXOGLUTARATE AMINOTRANSFERASE"/>
    <property type="match status" value="1"/>
</dbReference>
<evidence type="ECO:0000256" key="14">
    <source>
        <dbReference type="RuleBase" id="RU003560"/>
    </source>
</evidence>
<dbReference type="NCBIfam" id="TIGR00709">
    <property type="entry name" value="dat"/>
    <property type="match status" value="1"/>
</dbReference>
<comment type="catalytic activity">
    <reaction evidence="13">
        <text>L-2,4-diaminobutanoate + 2-oxoglutarate = L-aspartate 4-semialdehyde + L-glutamate</text>
        <dbReference type="Rhea" id="RHEA:11160"/>
        <dbReference type="ChEBI" id="CHEBI:16810"/>
        <dbReference type="ChEBI" id="CHEBI:29985"/>
        <dbReference type="ChEBI" id="CHEBI:58761"/>
        <dbReference type="ChEBI" id="CHEBI:537519"/>
        <dbReference type="EC" id="2.6.1.76"/>
    </reaction>
</comment>
<dbReference type="Pfam" id="PF00202">
    <property type="entry name" value="Aminotran_3"/>
    <property type="match status" value="1"/>
</dbReference>
<keyword evidence="8" id="KW-0808">Transferase</keyword>
<protein>
    <recommendedName>
        <fullName evidence="6">Diaminobutyrate--2-oxoglutarate transaminase</fullName>
        <ecNumber evidence="5">2.6.1.76</ecNumber>
    </recommendedName>
    <alternativeName>
        <fullName evidence="11">DABA aminotransferase</fullName>
    </alternativeName>
    <alternativeName>
        <fullName evidence="12">Diaminobutyrate--2-oxoglutarate aminotransferase</fullName>
    </alternativeName>
    <alternativeName>
        <fullName evidence="10">L-2,4-diaminobutyric acid transaminase</fullName>
    </alternativeName>
</protein>
<evidence type="ECO:0000256" key="15">
    <source>
        <dbReference type="SAM" id="MobiDB-lite"/>
    </source>
</evidence>
<evidence type="ECO:0000256" key="1">
    <source>
        <dbReference type="ARBA" id="ARBA00001933"/>
    </source>
</evidence>
<evidence type="ECO:0000256" key="4">
    <source>
        <dbReference type="ARBA" id="ARBA00008954"/>
    </source>
</evidence>
<gene>
    <name evidence="16" type="ORF">ACFP4F_17940</name>
</gene>
<comment type="function">
    <text evidence="2">Catalyzes reversively the conversion of L-aspartate beta-semialdehyde (ASA) to L-2,4-diaminobutyrate (DABA) by transamination with L-glutamate.</text>
</comment>
<dbReference type="SUPFAM" id="SSF53383">
    <property type="entry name" value="PLP-dependent transferases"/>
    <property type="match status" value="1"/>
</dbReference>